<dbReference type="InParanoid" id="Q22UH5"/>
<protein>
    <submittedName>
        <fullName evidence="3">AMP-binding enzyme family protein</fullName>
    </submittedName>
</protein>
<keyword evidence="2" id="KW-0812">Transmembrane</keyword>
<dbReference type="RefSeq" id="XP_001009240.1">
    <property type="nucleotide sequence ID" value="XM_001009240.1"/>
</dbReference>
<keyword evidence="1" id="KW-0175">Coiled coil</keyword>
<dbReference type="HOGENOM" id="CLU_013044_1_1_1"/>
<dbReference type="Proteomes" id="UP000009168">
    <property type="component" value="Unassembled WGS sequence"/>
</dbReference>
<evidence type="ECO:0000313" key="3">
    <source>
        <dbReference type="EMBL" id="EAR88995.1"/>
    </source>
</evidence>
<reference evidence="4" key="1">
    <citation type="journal article" date="2006" name="PLoS Biol.">
        <title>Macronuclear genome sequence of the ciliate Tetrahymena thermophila, a model eukaryote.</title>
        <authorList>
            <person name="Eisen J.A."/>
            <person name="Coyne R.S."/>
            <person name="Wu M."/>
            <person name="Wu D."/>
            <person name="Thiagarajan M."/>
            <person name="Wortman J.R."/>
            <person name="Badger J.H."/>
            <person name="Ren Q."/>
            <person name="Amedeo P."/>
            <person name="Jones K.M."/>
            <person name="Tallon L.J."/>
            <person name="Delcher A.L."/>
            <person name="Salzberg S.L."/>
            <person name="Silva J.C."/>
            <person name="Haas B.J."/>
            <person name="Majoros W.H."/>
            <person name="Farzad M."/>
            <person name="Carlton J.M."/>
            <person name="Smith R.K. Jr."/>
            <person name="Garg J."/>
            <person name="Pearlman R.E."/>
            <person name="Karrer K.M."/>
            <person name="Sun L."/>
            <person name="Manning G."/>
            <person name="Elde N.C."/>
            <person name="Turkewitz A.P."/>
            <person name="Asai D.J."/>
            <person name="Wilkes D.E."/>
            <person name="Wang Y."/>
            <person name="Cai H."/>
            <person name="Collins K."/>
            <person name="Stewart B.A."/>
            <person name="Lee S.R."/>
            <person name="Wilamowska K."/>
            <person name="Weinberg Z."/>
            <person name="Ruzzo W.L."/>
            <person name="Wloga D."/>
            <person name="Gaertig J."/>
            <person name="Frankel J."/>
            <person name="Tsao C.-C."/>
            <person name="Gorovsky M.A."/>
            <person name="Keeling P.J."/>
            <person name="Waller R.F."/>
            <person name="Patron N.J."/>
            <person name="Cherry J.M."/>
            <person name="Stover N.A."/>
            <person name="Krieger C.J."/>
            <person name="del Toro C."/>
            <person name="Ryder H.F."/>
            <person name="Williamson S.C."/>
            <person name="Barbeau R.A."/>
            <person name="Hamilton E.P."/>
            <person name="Orias E."/>
        </authorList>
    </citation>
    <scope>NUCLEOTIDE SEQUENCE [LARGE SCALE GENOMIC DNA]</scope>
    <source>
        <strain evidence="4">SB210</strain>
    </source>
</reference>
<dbReference type="GeneID" id="7840686"/>
<keyword evidence="2" id="KW-1133">Transmembrane helix</keyword>
<keyword evidence="2" id="KW-0472">Membrane</keyword>
<name>Q22UH5_TETTS</name>
<dbReference type="AlphaFoldDB" id="Q22UH5"/>
<proteinExistence type="predicted"/>
<dbReference type="OrthoDB" id="302623at2759"/>
<evidence type="ECO:0000256" key="2">
    <source>
        <dbReference type="SAM" id="Phobius"/>
    </source>
</evidence>
<dbReference type="KEGG" id="tet:TTHERM_00554500"/>
<dbReference type="EMBL" id="GG662828">
    <property type="protein sequence ID" value="EAR88995.1"/>
    <property type="molecule type" value="Genomic_DNA"/>
</dbReference>
<feature type="transmembrane region" description="Helical" evidence="2">
    <location>
        <begin position="28"/>
        <end position="50"/>
    </location>
</feature>
<accession>Q22UH5</accession>
<feature type="coiled-coil region" evidence="1">
    <location>
        <begin position="420"/>
        <end position="454"/>
    </location>
</feature>
<sequence>MSITKIDMFSSQFFFNFGNSQQIKKGTLIGALLTIAVIASIMTYFAYLTIQYFNNKIDPKYKSQNFITDDLVEVDLTSDLVGFRFEYDVNKNILDLEAQQNQKYVVFKAFFNYQNSTFASMTPIDIVNCTNPQLEGYLCIDFQKVSNFTLNLNTKSNYKTALYVLTQGCLDINGIQQTTESNCASQDQIDSIFNGEKATVRTKLLSAQFNTTSKQKQSSYRNNYMYTSADQAIYVQYKLQKQITTVQQGFLIQSTSTYESPFQYEQIYSTSLRNSSTIQGGIILPYCEFVISMDEIFYQITVQYPTYPEIMALVNSALAFLMTLGFVGRYLAQKLIKQEFFLLFLQNMYQDTYEQIMQINNLFQKNDAIYFQKMSLKKSVNEEFQVYQYSPKITVPYFRAKNNSLAKKFSYKITKENVFQTQINQKRESEQQNLQTEQEKIEQMNTIMNQNEKSSFFDKKMIDIQKFNSIDALQSPYSPTLQASPKQNFFDSIDESSYQLGYQQLINNLSKSGQNEKKIRLTIGQRKQQKCQNLKTDQVKKNSQSDSSQLKQEMIENLNKKEINSYYTKKLEVIQNQKVCKNIQDIIFGKRFCKKKKEQNGQQLDETSKKLIESQVEKSLDILQLYQDIIFLKKAVMVILSKDQLATIKLIGCSPYFLNKEINQKTKHLSQSSQMRKRNYFEEQFTISLSQDLQKKYITKFLEKCQNSNDLSEIDYRILSSVIRNKIN</sequence>
<evidence type="ECO:0000256" key="1">
    <source>
        <dbReference type="SAM" id="Coils"/>
    </source>
</evidence>
<evidence type="ECO:0000313" key="4">
    <source>
        <dbReference type="Proteomes" id="UP000009168"/>
    </source>
</evidence>
<keyword evidence="4" id="KW-1185">Reference proteome</keyword>
<gene>
    <name evidence="3" type="ORF">TTHERM_00554500</name>
</gene>
<feature type="transmembrane region" description="Helical" evidence="2">
    <location>
        <begin position="310"/>
        <end position="332"/>
    </location>
</feature>
<organism evidence="3 4">
    <name type="scientific">Tetrahymena thermophila (strain SB210)</name>
    <dbReference type="NCBI Taxonomy" id="312017"/>
    <lineage>
        <taxon>Eukaryota</taxon>
        <taxon>Sar</taxon>
        <taxon>Alveolata</taxon>
        <taxon>Ciliophora</taxon>
        <taxon>Intramacronucleata</taxon>
        <taxon>Oligohymenophorea</taxon>
        <taxon>Hymenostomatida</taxon>
        <taxon>Tetrahymenina</taxon>
        <taxon>Tetrahymenidae</taxon>
        <taxon>Tetrahymena</taxon>
    </lineage>
</organism>